<dbReference type="STRING" id="761204.W2R6P0"/>
<evidence type="ECO:0000256" key="1">
    <source>
        <dbReference type="ARBA" id="ARBA00022737"/>
    </source>
</evidence>
<dbReference type="PANTHER" id="PTHR22767">
    <property type="entry name" value="N-TERMINAL ACETYLTRANSFERASE-RELATED"/>
    <property type="match status" value="1"/>
</dbReference>
<feature type="compositionally biased region" description="Basic and acidic residues" evidence="3">
    <location>
        <begin position="300"/>
        <end position="314"/>
    </location>
</feature>
<dbReference type="Gene3D" id="1.25.40.1040">
    <property type="match status" value="1"/>
</dbReference>
<dbReference type="RefSeq" id="XP_008892753.1">
    <property type="nucleotide sequence ID" value="XM_008894505.1"/>
</dbReference>
<keyword evidence="4" id="KW-0812">Transmembrane</keyword>
<protein>
    <submittedName>
        <fullName evidence="5">Uncharacterized protein</fullName>
    </submittedName>
</protein>
<evidence type="ECO:0000256" key="2">
    <source>
        <dbReference type="ARBA" id="ARBA00022803"/>
    </source>
</evidence>
<evidence type="ECO:0000256" key="4">
    <source>
        <dbReference type="SAM" id="Phobius"/>
    </source>
</evidence>
<reference evidence="5 6" key="2">
    <citation type="submission" date="2013-11" db="EMBL/GenBank/DDBJ databases">
        <title>The Genome Sequence of Phytophthora parasitica INRA-310.</title>
        <authorList>
            <consortium name="The Broad Institute Genomics Platform"/>
            <person name="Russ C."/>
            <person name="Tyler B."/>
            <person name="Panabieres F."/>
            <person name="Shan W."/>
            <person name="Tripathy S."/>
            <person name="Grunwald N."/>
            <person name="Machado M."/>
            <person name="Johnson C.S."/>
            <person name="Arredondo F."/>
            <person name="Hong C."/>
            <person name="Coffey M."/>
            <person name="Young S.K."/>
            <person name="Zeng Q."/>
            <person name="Gargeya S."/>
            <person name="Fitzgerald M."/>
            <person name="Abouelleil A."/>
            <person name="Alvarado L."/>
            <person name="Chapman S.B."/>
            <person name="Gainer-Dewar J."/>
            <person name="Goldberg J."/>
            <person name="Griggs A."/>
            <person name="Gujja S."/>
            <person name="Hansen M."/>
            <person name="Howarth C."/>
            <person name="Imamovic A."/>
            <person name="Ireland A."/>
            <person name="Larimer J."/>
            <person name="McCowan C."/>
            <person name="Murphy C."/>
            <person name="Pearson M."/>
            <person name="Poon T.W."/>
            <person name="Priest M."/>
            <person name="Roberts A."/>
            <person name="Saif S."/>
            <person name="Shea T."/>
            <person name="Sykes S."/>
            <person name="Wortman J."/>
            <person name="Nusbaum C."/>
            <person name="Birren B."/>
        </authorList>
    </citation>
    <scope>NUCLEOTIDE SEQUENCE [LARGE SCALE GENOMIC DNA]</scope>
    <source>
        <strain evidence="5 6">INRA-310</strain>
    </source>
</reference>
<evidence type="ECO:0000313" key="5">
    <source>
        <dbReference type="EMBL" id="ETN20901.1"/>
    </source>
</evidence>
<dbReference type="EMBL" id="KI669563">
    <property type="protein sequence ID" value="ETN20901.1"/>
    <property type="molecule type" value="Genomic_DNA"/>
</dbReference>
<keyword evidence="4" id="KW-0472">Membrane</keyword>
<dbReference type="InterPro" id="IPR021183">
    <property type="entry name" value="NatA_aux_su"/>
</dbReference>
<dbReference type="GeneID" id="20171573"/>
<name>W2R6P0_PHYN3</name>
<keyword evidence="2" id="KW-0802">TPR repeat</keyword>
<accession>W2R6P0</accession>
<proteinExistence type="predicted"/>
<dbReference type="VEuPathDB" id="FungiDB:PPTG_01268"/>
<gene>
    <name evidence="5" type="ORF">PPTG_01268</name>
</gene>
<keyword evidence="1" id="KW-0677">Repeat</keyword>
<keyword evidence="4" id="KW-1133">Transmembrane helix</keyword>
<dbReference type="OMA" id="CTHICEV"/>
<dbReference type="PANTHER" id="PTHR22767:SF2">
    <property type="entry name" value="N(ALPHA)-ACETYLTRANSFERASE 15_16, ISOFORM A"/>
    <property type="match status" value="1"/>
</dbReference>
<dbReference type="Proteomes" id="UP000018817">
    <property type="component" value="Unassembled WGS sequence"/>
</dbReference>
<dbReference type="Gene3D" id="1.25.40.1010">
    <property type="match status" value="1"/>
</dbReference>
<evidence type="ECO:0000256" key="3">
    <source>
        <dbReference type="SAM" id="MobiDB-lite"/>
    </source>
</evidence>
<dbReference type="GO" id="GO:0005737">
    <property type="term" value="C:cytoplasm"/>
    <property type="evidence" value="ECO:0007669"/>
    <property type="project" value="UniProtKB-ARBA"/>
</dbReference>
<reference evidence="6" key="1">
    <citation type="submission" date="2011-12" db="EMBL/GenBank/DDBJ databases">
        <authorList>
            <consortium name="The Broad Institute Genome Sequencing Platform"/>
            <person name="Russ C."/>
            <person name="Tyler B."/>
            <person name="Panabieres F."/>
            <person name="Shan W."/>
            <person name="Tripathy S."/>
            <person name="Grunwald N."/>
            <person name="Machado M."/>
            <person name="Young S.K."/>
            <person name="Zeng Q."/>
            <person name="Gargeya S."/>
            <person name="Fitzgerald M."/>
            <person name="Haas B."/>
            <person name="Abouelleil A."/>
            <person name="Alvarado L."/>
            <person name="Arachchi H.M."/>
            <person name="Berlin A."/>
            <person name="Chapman S.B."/>
            <person name="Gearin G."/>
            <person name="Goldberg J."/>
            <person name="Griggs A."/>
            <person name="Gujja S."/>
            <person name="Hansen M."/>
            <person name="Heiman D."/>
            <person name="Howarth C."/>
            <person name="Larimer J."/>
            <person name="Lui A."/>
            <person name="MacDonald P.J.P."/>
            <person name="McCowen C."/>
            <person name="Montmayeur A."/>
            <person name="Murphy C."/>
            <person name="Neiman D."/>
            <person name="Pearson M."/>
            <person name="Priest M."/>
            <person name="Roberts A."/>
            <person name="Saif S."/>
            <person name="Shea T."/>
            <person name="Sisk P."/>
            <person name="Stolte C."/>
            <person name="Sykes S."/>
            <person name="Wortman J."/>
            <person name="Nusbaum C."/>
            <person name="Birren B."/>
        </authorList>
    </citation>
    <scope>NUCLEOTIDE SEQUENCE [LARGE SCALE GENOMIC DNA]</scope>
    <source>
        <strain evidence="6">INRA-310</strain>
    </source>
</reference>
<organism evidence="5 6">
    <name type="scientific">Phytophthora nicotianae (strain INRA-310)</name>
    <name type="common">Phytophthora parasitica</name>
    <dbReference type="NCBI Taxonomy" id="761204"/>
    <lineage>
        <taxon>Eukaryota</taxon>
        <taxon>Sar</taxon>
        <taxon>Stramenopiles</taxon>
        <taxon>Oomycota</taxon>
        <taxon>Peronosporomycetes</taxon>
        <taxon>Peronosporales</taxon>
        <taxon>Peronosporaceae</taxon>
        <taxon>Phytophthora</taxon>
    </lineage>
</organism>
<dbReference type="Pfam" id="PF12569">
    <property type="entry name" value="NatA_aux_su"/>
    <property type="match status" value="1"/>
</dbReference>
<dbReference type="AlphaFoldDB" id="W2R6P0"/>
<feature type="region of interest" description="Disordered" evidence="3">
    <location>
        <begin position="300"/>
        <end position="333"/>
    </location>
</feature>
<evidence type="ECO:0000313" key="6">
    <source>
        <dbReference type="Proteomes" id="UP000018817"/>
    </source>
</evidence>
<sequence length="433" mass="49621">MDKLMEYKEKISAKLERYDKIVELEKQTGVDKFYIFCVGALLAGILLFVVGGEELVVGLVGFIYPAYMSFKAINTPGTTDDTQWLTYWVVYSFFNLTESHMGDLNKAADVMVEGRKLDLADRYINNKATEYLLHADRVEEADATIALFTRHEGDPQQNLYDMQCMWYEIECGKSQLRQKKYGLALKRFFAVEKHFNDFVEDQFDFHTYCIRKMTLRAYIQMLRLCDEIYGRPFFVEAAHGAIASYVALAEKEAEKVEEEAKIAAANANMSAAEKKKAKRALAKARKAEFKRKEEEELNAKLHKEVEDKEREATKNGKAKANPGPTRPKDDDPFGEKLAAKPALEEAWRFVSILQRYASEDVKTHLAAFDIALRKKKFLLCLQALLKAQKLENLSAETKKELSSRRAVFLEEVKQVTNPVVLKVINEKKAELKE</sequence>
<feature type="transmembrane region" description="Helical" evidence="4">
    <location>
        <begin position="33"/>
        <end position="64"/>
    </location>
</feature>